<evidence type="ECO:0008006" key="5">
    <source>
        <dbReference type="Google" id="ProtNLM"/>
    </source>
</evidence>
<name>A0A8J3Z7K1_9ACTN</name>
<evidence type="ECO:0000259" key="2">
    <source>
        <dbReference type="Pfam" id="PF09407"/>
    </source>
</evidence>
<accession>A0A8J3Z7K1</accession>
<organism evidence="3 4">
    <name type="scientific">Virgisporangium aurantiacum</name>
    <dbReference type="NCBI Taxonomy" id="175570"/>
    <lineage>
        <taxon>Bacteria</taxon>
        <taxon>Bacillati</taxon>
        <taxon>Actinomycetota</taxon>
        <taxon>Actinomycetes</taxon>
        <taxon>Micromonosporales</taxon>
        <taxon>Micromonosporaceae</taxon>
        <taxon>Virgisporangium</taxon>
    </lineage>
</organism>
<dbReference type="EMBL" id="BOPG01000043">
    <property type="protein sequence ID" value="GIJ58846.1"/>
    <property type="molecule type" value="Genomic_DNA"/>
</dbReference>
<comment type="caution">
    <text evidence="3">The sequence shown here is derived from an EMBL/GenBank/DDBJ whole genome shotgun (WGS) entry which is preliminary data.</text>
</comment>
<proteinExistence type="predicted"/>
<dbReference type="Proteomes" id="UP000612585">
    <property type="component" value="Unassembled WGS sequence"/>
</dbReference>
<dbReference type="Pfam" id="PF04480">
    <property type="entry name" value="DUF559"/>
    <property type="match status" value="1"/>
</dbReference>
<reference evidence="3" key="1">
    <citation type="submission" date="2021-01" db="EMBL/GenBank/DDBJ databases">
        <title>Whole genome shotgun sequence of Virgisporangium aurantiacum NBRC 16421.</title>
        <authorList>
            <person name="Komaki H."/>
            <person name="Tamura T."/>
        </authorList>
    </citation>
    <scope>NUCLEOTIDE SEQUENCE</scope>
    <source>
        <strain evidence="3">NBRC 16421</strain>
    </source>
</reference>
<evidence type="ECO:0000259" key="1">
    <source>
        <dbReference type="Pfam" id="PF04480"/>
    </source>
</evidence>
<dbReference type="Gene3D" id="3.40.960.10">
    <property type="entry name" value="VSR Endonuclease"/>
    <property type="match status" value="1"/>
</dbReference>
<dbReference type="InterPro" id="IPR018547">
    <property type="entry name" value="AbiEi_C"/>
</dbReference>
<dbReference type="InterPro" id="IPR007569">
    <property type="entry name" value="DUF559"/>
</dbReference>
<evidence type="ECO:0000313" key="3">
    <source>
        <dbReference type="EMBL" id="GIJ58846.1"/>
    </source>
</evidence>
<dbReference type="RefSeq" id="WP_204000238.1">
    <property type="nucleotide sequence ID" value="NZ_BOPG01000043.1"/>
</dbReference>
<evidence type="ECO:0000313" key="4">
    <source>
        <dbReference type="Proteomes" id="UP000612585"/>
    </source>
</evidence>
<dbReference type="SUPFAM" id="SSF52980">
    <property type="entry name" value="Restriction endonuclease-like"/>
    <property type="match status" value="1"/>
</dbReference>
<gene>
    <name evidence="3" type="ORF">Vau01_063620</name>
</gene>
<dbReference type="AlphaFoldDB" id="A0A8J3Z7K1"/>
<sequence>MPVPRDLPFVGSAAIAEGLLTRRQLQGGTWRRLFPDIYACAQLELDHHLRCQAAGLYLRGRGAVSGRSAAAFWGADTLTRGDPIEVTVPADVRIRPPAGLRVIRSSLGTADLIAVGGTPVTTPARTAFDVARRLPIVEAVVTVDAMLAKRLIVDDTLLRLAVDHPGWPGVDRLRQVHALSDAGAESPQESRLRMILVGGSLPRPVTQHVVRDAGGTFVARLDLAYPEHRLGIEYEGDHHRDRGTFQRDLRRINALRACGWIVLRFAAADIYRNPDRIVELVRAALEVDLLTGH</sequence>
<protein>
    <recommendedName>
        <fullName evidence="5">DUF559 domain-containing protein</fullName>
    </recommendedName>
</protein>
<dbReference type="Pfam" id="PF09407">
    <property type="entry name" value="AbiEi_1"/>
    <property type="match status" value="1"/>
</dbReference>
<feature type="domain" description="DUF559" evidence="1">
    <location>
        <begin position="222"/>
        <end position="285"/>
    </location>
</feature>
<feature type="domain" description="AbiEi antitoxin C-terminal" evidence="2">
    <location>
        <begin position="60"/>
        <end position="148"/>
    </location>
</feature>
<keyword evidence="4" id="KW-1185">Reference proteome</keyword>
<dbReference type="InterPro" id="IPR011335">
    <property type="entry name" value="Restrct_endonuc-II-like"/>
</dbReference>